<dbReference type="InterPro" id="IPR009057">
    <property type="entry name" value="Homeodomain-like_sf"/>
</dbReference>
<sequence length="291" mass="31693">MRSLLDLVRRHADGYADRSGFAPTPFPGLGVVRMLHPGELQVTVQKPLIAICLQGRKRVMMGTARFDYGAGEALLITADVPTTSQIVDASPAVPYYALALELDPAILRALSVEADLHPVNAAPIRIEPADPDVTDAALRLMRLLDRPAALPVLGEALLREMHYWLLTGRHGAAIRGLGAVDSHAHRIARAVALIRQDYARALRIGDLAAAAGMSESSFHQHFRTITTLSPLQFQKQLRLIEARRLMLTDGAGIAHAAHAVGYESVPQFTRDYGRLFGLPPGRDMRDARLSA</sequence>
<dbReference type="SMART" id="SM00342">
    <property type="entry name" value="HTH_ARAC"/>
    <property type="match status" value="1"/>
</dbReference>
<dbReference type="Proteomes" id="UP000284202">
    <property type="component" value="Unassembled WGS sequence"/>
</dbReference>
<dbReference type="Pfam" id="PF12833">
    <property type="entry name" value="HTH_18"/>
    <property type="match status" value="1"/>
</dbReference>
<protein>
    <submittedName>
        <fullName evidence="4">AraC family transcriptional regulator</fullName>
    </submittedName>
</protein>
<keyword evidence="5" id="KW-1185">Reference proteome</keyword>
<evidence type="ECO:0000313" key="5">
    <source>
        <dbReference type="Proteomes" id="UP000284202"/>
    </source>
</evidence>
<dbReference type="InterPro" id="IPR018060">
    <property type="entry name" value="HTH_AraC"/>
</dbReference>
<dbReference type="EMBL" id="QZCG01000005">
    <property type="protein sequence ID" value="RJE85941.1"/>
    <property type="molecule type" value="Genomic_DNA"/>
</dbReference>
<evidence type="ECO:0000259" key="3">
    <source>
        <dbReference type="PROSITE" id="PS01124"/>
    </source>
</evidence>
<evidence type="ECO:0000313" key="4">
    <source>
        <dbReference type="EMBL" id="RJE85941.1"/>
    </source>
</evidence>
<name>A0A418SYB9_9RHOB</name>
<dbReference type="PROSITE" id="PS01124">
    <property type="entry name" value="HTH_ARAC_FAMILY_2"/>
    <property type="match status" value="1"/>
</dbReference>
<keyword evidence="2" id="KW-0804">Transcription</keyword>
<organism evidence="4 5">
    <name type="scientific">Paracoccus onubensis</name>
    <dbReference type="NCBI Taxonomy" id="1675788"/>
    <lineage>
        <taxon>Bacteria</taxon>
        <taxon>Pseudomonadati</taxon>
        <taxon>Pseudomonadota</taxon>
        <taxon>Alphaproteobacteria</taxon>
        <taxon>Rhodobacterales</taxon>
        <taxon>Paracoccaceae</taxon>
        <taxon>Paracoccus</taxon>
    </lineage>
</organism>
<dbReference type="SUPFAM" id="SSF46689">
    <property type="entry name" value="Homeodomain-like"/>
    <property type="match status" value="2"/>
</dbReference>
<dbReference type="Pfam" id="PF06719">
    <property type="entry name" value="AraC_N"/>
    <property type="match status" value="1"/>
</dbReference>
<gene>
    <name evidence="4" type="ORF">D3P04_09380</name>
</gene>
<dbReference type="GO" id="GO:0003700">
    <property type="term" value="F:DNA-binding transcription factor activity"/>
    <property type="evidence" value="ECO:0007669"/>
    <property type="project" value="InterPro"/>
</dbReference>
<reference evidence="5" key="1">
    <citation type="submission" date="2018-09" db="EMBL/GenBank/DDBJ databases">
        <title>Acidovorax cavernicola nov. sp. isolated from Gruta de las Maravillas (Aracena, Spain).</title>
        <authorList>
            <person name="Jurado V."/>
            <person name="Gutierrez-Patricio S."/>
            <person name="Gonzalez-Pimentel J.L."/>
            <person name="Miller A.Z."/>
            <person name="Laiz L."/>
            <person name="Saiz-Jimenez C."/>
        </authorList>
    </citation>
    <scope>NUCLEOTIDE SEQUENCE [LARGE SCALE GENOMIC DNA]</scope>
    <source>
        <strain evidence="5">1011MAR3C25</strain>
    </source>
</reference>
<proteinExistence type="predicted"/>
<accession>A0A418SYB9</accession>
<dbReference type="PANTHER" id="PTHR43436">
    <property type="entry name" value="ARAC-FAMILY TRANSCRIPTIONAL REGULATOR"/>
    <property type="match status" value="1"/>
</dbReference>
<feature type="domain" description="HTH araC/xylS-type" evidence="3">
    <location>
        <begin position="188"/>
        <end position="286"/>
    </location>
</feature>
<dbReference type="Gene3D" id="1.10.10.60">
    <property type="entry name" value="Homeodomain-like"/>
    <property type="match status" value="1"/>
</dbReference>
<comment type="caution">
    <text evidence="4">The sequence shown here is derived from an EMBL/GenBank/DDBJ whole genome shotgun (WGS) entry which is preliminary data.</text>
</comment>
<dbReference type="GO" id="GO:0043565">
    <property type="term" value="F:sequence-specific DNA binding"/>
    <property type="evidence" value="ECO:0007669"/>
    <property type="project" value="InterPro"/>
</dbReference>
<dbReference type="AlphaFoldDB" id="A0A418SYB9"/>
<dbReference type="PANTHER" id="PTHR43436:SF1">
    <property type="entry name" value="TRANSCRIPTIONAL REGULATORY PROTEIN"/>
    <property type="match status" value="1"/>
</dbReference>
<dbReference type="InterPro" id="IPR009594">
    <property type="entry name" value="Tscrpt_reg_HTH_AraC_N"/>
</dbReference>
<keyword evidence="1" id="KW-0805">Transcription regulation</keyword>
<evidence type="ECO:0000256" key="2">
    <source>
        <dbReference type="ARBA" id="ARBA00023163"/>
    </source>
</evidence>
<evidence type="ECO:0000256" key="1">
    <source>
        <dbReference type="ARBA" id="ARBA00023015"/>
    </source>
</evidence>
<dbReference type="OrthoDB" id="9802263at2"/>
<dbReference type="RefSeq" id="WP_119748142.1">
    <property type="nucleotide sequence ID" value="NZ_QZCG01000005.1"/>
</dbReference>